<dbReference type="AlphaFoldDB" id="X6LRM2"/>
<protein>
    <submittedName>
        <fullName evidence="3">RNA recognition motif-containing protein RRM</fullName>
    </submittedName>
</protein>
<reference evidence="3 4" key="1">
    <citation type="journal article" date="2013" name="Curr. Biol.">
        <title>The Genome of the Foraminiferan Reticulomyxa filosa.</title>
        <authorList>
            <person name="Glockner G."/>
            <person name="Hulsmann N."/>
            <person name="Schleicher M."/>
            <person name="Noegel A.A."/>
            <person name="Eichinger L."/>
            <person name="Gallinger C."/>
            <person name="Pawlowski J."/>
            <person name="Sierra R."/>
            <person name="Euteneuer U."/>
            <person name="Pillet L."/>
            <person name="Moustafa A."/>
            <person name="Platzer M."/>
            <person name="Groth M."/>
            <person name="Szafranski K."/>
            <person name="Schliwa M."/>
        </authorList>
    </citation>
    <scope>NUCLEOTIDE SEQUENCE [LARGE SCALE GENOMIC DNA]</scope>
</reference>
<feature type="non-terminal residue" evidence="3">
    <location>
        <position position="1"/>
    </location>
</feature>
<gene>
    <name evidence="3" type="ORF">RFI_33620</name>
</gene>
<sequence length="173" mass="19035">DNDNDNDNNNNNDNDNANVNVNGNELDALATTTTTVTTTPPVVLSSSSSLSTLAMPLAIVTPNTNTAKVITLTHGNETGGQSPWTLRYRTYLGNTRFMLILFLLYFLAFLGVVAVLYIFIGYDDINMLAVTYVMSVGIGILACGSKINGCRDLFEIQSFVFFFFFFNKTNQIK</sequence>
<keyword evidence="4" id="KW-1185">Reference proteome</keyword>
<evidence type="ECO:0000256" key="1">
    <source>
        <dbReference type="SAM" id="MobiDB-lite"/>
    </source>
</evidence>
<name>X6LRM2_RETFI</name>
<keyword evidence="2" id="KW-0812">Transmembrane</keyword>
<comment type="caution">
    <text evidence="3">The sequence shown here is derived from an EMBL/GenBank/DDBJ whole genome shotgun (WGS) entry which is preliminary data.</text>
</comment>
<accession>X6LRM2</accession>
<keyword evidence="2" id="KW-1133">Transmembrane helix</keyword>
<feature type="transmembrane region" description="Helical" evidence="2">
    <location>
        <begin position="97"/>
        <end position="119"/>
    </location>
</feature>
<feature type="region of interest" description="Disordered" evidence="1">
    <location>
        <begin position="1"/>
        <end position="21"/>
    </location>
</feature>
<feature type="compositionally biased region" description="Low complexity" evidence="1">
    <location>
        <begin position="7"/>
        <end position="21"/>
    </location>
</feature>
<evidence type="ECO:0000313" key="4">
    <source>
        <dbReference type="Proteomes" id="UP000023152"/>
    </source>
</evidence>
<evidence type="ECO:0000256" key="2">
    <source>
        <dbReference type="SAM" id="Phobius"/>
    </source>
</evidence>
<dbReference type="Proteomes" id="UP000023152">
    <property type="component" value="Unassembled WGS sequence"/>
</dbReference>
<feature type="transmembrane region" description="Helical" evidence="2">
    <location>
        <begin position="125"/>
        <end position="144"/>
    </location>
</feature>
<keyword evidence="2" id="KW-0472">Membrane</keyword>
<proteinExistence type="predicted"/>
<evidence type="ECO:0000313" key="3">
    <source>
        <dbReference type="EMBL" id="ETO03782.1"/>
    </source>
</evidence>
<dbReference type="EMBL" id="ASPP01032016">
    <property type="protein sequence ID" value="ETO03782.1"/>
    <property type="molecule type" value="Genomic_DNA"/>
</dbReference>
<organism evidence="3 4">
    <name type="scientific">Reticulomyxa filosa</name>
    <dbReference type="NCBI Taxonomy" id="46433"/>
    <lineage>
        <taxon>Eukaryota</taxon>
        <taxon>Sar</taxon>
        <taxon>Rhizaria</taxon>
        <taxon>Retaria</taxon>
        <taxon>Foraminifera</taxon>
        <taxon>Monothalamids</taxon>
        <taxon>Reticulomyxidae</taxon>
        <taxon>Reticulomyxa</taxon>
    </lineage>
</organism>